<dbReference type="GO" id="GO:0009401">
    <property type="term" value="P:phosphoenolpyruvate-dependent sugar phosphotransferase system"/>
    <property type="evidence" value="ECO:0007669"/>
    <property type="project" value="UniProtKB-KW"/>
</dbReference>
<evidence type="ECO:0000256" key="1">
    <source>
        <dbReference type="ARBA" id="ARBA00004651"/>
    </source>
</evidence>
<dbReference type="EMBL" id="FQTT01000009">
    <property type="protein sequence ID" value="SHE24834.1"/>
    <property type="molecule type" value="Genomic_DNA"/>
</dbReference>
<evidence type="ECO:0000256" key="8">
    <source>
        <dbReference type="ARBA" id="ARBA00023136"/>
    </source>
</evidence>
<keyword evidence="12" id="KW-1185">Reference proteome</keyword>
<evidence type="ECO:0000256" key="7">
    <source>
        <dbReference type="ARBA" id="ARBA00022989"/>
    </source>
</evidence>
<dbReference type="InterPro" id="IPR003352">
    <property type="entry name" value="PTS_EIIC"/>
</dbReference>
<evidence type="ECO:0000313" key="11">
    <source>
        <dbReference type="EMBL" id="SHE24834.1"/>
    </source>
</evidence>
<evidence type="ECO:0000256" key="5">
    <source>
        <dbReference type="ARBA" id="ARBA00022683"/>
    </source>
</evidence>
<dbReference type="PROSITE" id="PS51103">
    <property type="entry name" value="PTS_EIIC_TYPE_1"/>
    <property type="match status" value="1"/>
</dbReference>
<sequence>MVAAGSPAPSLTISGAGLALEAPVRTRSRTSLNLALIFAVGVAIGFARKSDGSTAIAGLFGYLVLQGVFGALAPYWGAGGETPAENTINYGVLGGIVIGIVAARLWQRYYRIKLPDWLAFFGGRRFVPIITSVAAIGVALVMGPCIPPSTGSSTSNWAAG</sequence>
<evidence type="ECO:0000259" key="10">
    <source>
        <dbReference type="PROSITE" id="PS51103"/>
    </source>
</evidence>
<evidence type="ECO:0000256" key="3">
    <source>
        <dbReference type="ARBA" id="ARBA00022475"/>
    </source>
</evidence>
<keyword evidence="8 9" id="KW-0472">Membrane</keyword>
<accession>A0A1M4RXX5</accession>
<feature type="transmembrane region" description="Helical" evidence="9">
    <location>
        <begin position="126"/>
        <end position="143"/>
    </location>
</feature>
<feature type="transmembrane region" description="Helical" evidence="9">
    <location>
        <begin position="88"/>
        <end position="106"/>
    </location>
</feature>
<keyword evidence="5" id="KW-0598">Phosphotransferase system</keyword>
<keyword evidence="11" id="KW-0808">Transferase</keyword>
<keyword evidence="4" id="KW-0762">Sugar transport</keyword>
<organism evidence="11 12">
    <name type="scientific">Actinomyces glycerinitolerans</name>
    <dbReference type="NCBI Taxonomy" id="1892869"/>
    <lineage>
        <taxon>Bacteria</taxon>
        <taxon>Bacillati</taxon>
        <taxon>Actinomycetota</taxon>
        <taxon>Actinomycetes</taxon>
        <taxon>Actinomycetales</taxon>
        <taxon>Actinomycetaceae</taxon>
        <taxon>Actinomyces</taxon>
    </lineage>
</organism>
<dbReference type="PANTHER" id="PTHR30009">
    <property type="entry name" value="CYTOCHROME C-TYPE SYNTHESIS PROTEIN AND PTS TRANSMEMBRANE COMPONENT"/>
    <property type="match status" value="1"/>
</dbReference>
<keyword evidence="2" id="KW-0813">Transport</keyword>
<reference evidence="12" key="1">
    <citation type="submission" date="2016-09" db="EMBL/GenBank/DDBJ databases">
        <authorList>
            <person name="Strepis N."/>
        </authorList>
    </citation>
    <scope>NUCLEOTIDE SEQUENCE [LARGE SCALE GENOMIC DNA]</scope>
</reference>
<evidence type="ECO:0000256" key="2">
    <source>
        <dbReference type="ARBA" id="ARBA00022448"/>
    </source>
</evidence>
<dbReference type="Proteomes" id="UP000184291">
    <property type="component" value="Unassembled WGS sequence"/>
</dbReference>
<name>A0A1M4RXX5_9ACTO</name>
<dbReference type="GO" id="GO:0005886">
    <property type="term" value="C:plasma membrane"/>
    <property type="evidence" value="ECO:0007669"/>
    <property type="project" value="UniProtKB-SubCell"/>
</dbReference>
<comment type="subcellular location">
    <subcellularLocation>
        <location evidence="1">Cell membrane</location>
        <topology evidence="1">Multi-pass membrane protein</topology>
    </subcellularLocation>
</comment>
<dbReference type="GO" id="GO:0008982">
    <property type="term" value="F:protein-N(PI)-phosphohistidine-sugar phosphotransferase activity"/>
    <property type="evidence" value="ECO:0007669"/>
    <property type="project" value="InterPro"/>
</dbReference>
<dbReference type="InterPro" id="IPR050429">
    <property type="entry name" value="PTS_Glucose_EIICBA"/>
</dbReference>
<proteinExistence type="predicted"/>
<evidence type="ECO:0000256" key="4">
    <source>
        <dbReference type="ARBA" id="ARBA00022597"/>
    </source>
</evidence>
<keyword evidence="7 9" id="KW-1133">Transmembrane helix</keyword>
<evidence type="ECO:0000256" key="6">
    <source>
        <dbReference type="ARBA" id="ARBA00022692"/>
    </source>
</evidence>
<feature type="transmembrane region" description="Helical" evidence="9">
    <location>
        <begin position="54"/>
        <end position="76"/>
    </location>
</feature>
<dbReference type="GO" id="GO:0015764">
    <property type="term" value="P:N-acetylglucosamine transport"/>
    <property type="evidence" value="ECO:0007669"/>
    <property type="project" value="TreeGrafter"/>
</dbReference>
<gene>
    <name evidence="11" type="ORF">ACGLYG10_1044</name>
</gene>
<dbReference type="GO" id="GO:0090563">
    <property type="term" value="F:protein-phosphocysteine-sugar phosphotransferase activity"/>
    <property type="evidence" value="ECO:0007669"/>
    <property type="project" value="TreeGrafter"/>
</dbReference>
<feature type="domain" description="PTS EIIC type-1" evidence="10">
    <location>
        <begin position="1"/>
        <end position="160"/>
    </location>
</feature>
<dbReference type="Pfam" id="PF02378">
    <property type="entry name" value="PTS_EIIC"/>
    <property type="match status" value="1"/>
</dbReference>
<evidence type="ECO:0000256" key="9">
    <source>
        <dbReference type="SAM" id="Phobius"/>
    </source>
</evidence>
<evidence type="ECO:0000313" key="12">
    <source>
        <dbReference type="Proteomes" id="UP000184291"/>
    </source>
</evidence>
<protein>
    <submittedName>
        <fullName evidence="11">Phosphotransferase system eiic</fullName>
    </submittedName>
</protein>
<keyword evidence="3" id="KW-1003">Cell membrane</keyword>
<dbReference type="InterPro" id="IPR013013">
    <property type="entry name" value="PTS_EIIC_1"/>
</dbReference>
<dbReference type="STRING" id="1892869.ACGLYG10_1044"/>
<dbReference type="PANTHER" id="PTHR30009:SF4">
    <property type="entry name" value="PTS SYSTEM N-ACETYLGLUCOSAMINE-SPECIFIC EIICBA COMPONENT"/>
    <property type="match status" value="1"/>
</dbReference>
<dbReference type="AlphaFoldDB" id="A0A1M4RXX5"/>
<feature type="transmembrane region" description="Helical" evidence="9">
    <location>
        <begin position="30"/>
        <end position="47"/>
    </location>
</feature>
<keyword evidence="6 9" id="KW-0812">Transmembrane</keyword>